<dbReference type="InParanoid" id="B7G929"/>
<dbReference type="PaxDb" id="2850-Phatr48974"/>
<keyword evidence="3" id="KW-1185">Reference proteome</keyword>
<gene>
    <name evidence="2" type="ORF">PHATRDRAFT_48974</name>
</gene>
<dbReference type="GeneID" id="7195249"/>
<organism evidence="2 3">
    <name type="scientific">Phaeodactylum tricornutum (strain CCAP 1055/1)</name>
    <dbReference type="NCBI Taxonomy" id="556484"/>
    <lineage>
        <taxon>Eukaryota</taxon>
        <taxon>Sar</taxon>
        <taxon>Stramenopiles</taxon>
        <taxon>Ochrophyta</taxon>
        <taxon>Bacillariophyta</taxon>
        <taxon>Bacillariophyceae</taxon>
        <taxon>Bacillariophycidae</taxon>
        <taxon>Naviculales</taxon>
        <taxon>Phaeodactylaceae</taxon>
        <taxon>Phaeodactylum</taxon>
    </lineage>
</organism>
<evidence type="ECO:0000256" key="1">
    <source>
        <dbReference type="SAM" id="MobiDB-lite"/>
    </source>
</evidence>
<name>B7G929_PHATC</name>
<sequence>MSDLNSDLSGSVNSSVVDPSTGLVNTVDSRVAIVAETEMLETNELGRKRQKTADESDPLNVVISHQQSPTKGQPTPQMPSFFPNSVQYVTQPTSAQAMSYHGLLLQSQHQRTLSPPPPQYNHVQPANTAQQTLATNLGSKVDRRTASSPFPQGWVSHPLFSQAIQYSMQQQHRQQASIGSTGSNPSNMSSMIPLSLQGNLSGGQLISGMMRSAAVSDVAQALEPGMVGRPPTQLFMSCDADSLSEYQCLVRRHIELFEAVRDDVESNAQGRNRPIIMGQVGIRCRHCTMLPPKHRARGAIYYPTKLHGLYQAAQNMASSHLCEHCQHVPQQLRSELLKLKDRKSSAGGGKKYWADGIRILGVFEDGDGLRFEKR</sequence>
<proteinExistence type="predicted"/>
<dbReference type="AlphaFoldDB" id="B7G929"/>
<reference evidence="3" key="2">
    <citation type="submission" date="2008-08" db="EMBL/GenBank/DDBJ databases">
        <authorList>
            <consortium name="Diatom Consortium"/>
            <person name="Grigoriev I."/>
            <person name="Grimwood J."/>
            <person name="Kuo A."/>
            <person name="Otillar R.P."/>
            <person name="Salamov A."/>
            <person name="Detter J.C."/>
            <person name="Lindquist E."/>
            <person name="Shapiro H."/>
            <person name="Lucas S."/>
            <person name="Glavina del Rio T."/>
            <person name="Pitluck S."/>
            <person name="Rokhsar D."/>
            <person name="Bowler C."/>
        </authorList>
    </citation>
    <scope>GENOME REANNOTATION</scope>
    <source>
        <strain evidence="3">CCAP 1055/1</strain>
    </source>
</reference>
<dbReference type="eggNOG" id="ENOG502SUEN">
    <property type="taxonomic scope" value="Eukaryota"/>
</dbReference>
<dbReference type="RefSeq" id="XP_002183695.1">
    <property type="nucleotide sequence ID" value="XM_002183659.1"/>
</dbReference>
<dbReference type="KEGG" id="pti:PHATRDRAFT_48974"/>
<accession>B7G929</accession>
<dbReference type="Proteomes" id="UP000000759">
    <property type="component" value="Chromosome 20"/>
</dbReference>
<protein>
    <submittedName>
        <fullName evidence="2">Uncharacterized protein</fullName>
    </submittedName>
</protein>
<feature type="region of interest" description="Disordered" evidence="1">
    <location>
        <begin position="1"/>
        <end position="22"/>
    </location>
</feature>
<reference evidence="2 3" key="1">
    <citation type="journal article" date="2008" name="Nature">
        <title>The Phaeodactylum genome reveals the evolutionary history of diatom genomes.</title>
        <authorList>
            <person name="Bowler C."/>
            <person name="Allen A.E."/>
            <person name="Badger J.H."/>
            <person name="Grimwood J."/>
            <person name="Jabbari K."/>
            <person name="Kuo A."/>
            <person name="Maheswari U."/>
            <person name="Martens C."/>
            <person name="Maumus F."/>
            <person name="Otillar R.P."/>
            <person name="Rayko E."/>
            <person name="Salamov A."/>
            <person name="Vandepoele K."/>
            <person name="Beszteri B."/>
            <person name="Gruber A."/>
            <person name="Heijde M."/>
            <person name="Katinka M."/>
            <person name="Mock T."/>
            <person name="Valentin K."/>
            <person name="Verret F."/>
            <person name="Berges J.A."/>
            <person name="Brownlee C."/>
            <person name="Cadoret J.P."/>
            <person name="Chiovitti A."/>
            <person name="Choi C.J."/>
            <person name="Coesel S."/>
            <person name="De Martino A."/>
            <person name="Detter J.C."/>
            <person name="Durkin C."/>
            <person name="Falciatore A."/>
            <person name="Fournet J."/>
            <person name="Haruta M."/>
            <person name="Huysman M.J."/>
            <person name="Jenkins B.D."/>
            <person name="Jiroutova K."/>
            <person name="Jorgensen R.E."/>
            <person name="Joubert Y."/>
            <person name="Kaplan A."/>
            <person name="Kroger N."/>
            <person name="Kroth P.G."/>
            <person name="La Roche J."/>
            <person name="Lindquist E."/>
            <person name="Lommer M."/>
            <person name="Martin-Jezequel V."/>
            <person name="Lopez P.J."/>
            <person name="Lucas S."/>
            <person name="Mangogna M."/>
            <person name="McGinnis K."/>
            <person name="Medlin L.K."/>
            <person name="Montsant A."/>
            <person name="Oudot-Le Secq M.P."/>
            <person name="Napoli C."/>
            <person name="Obornik M."/>
            <person name="Parker M.S."/>
            <person name="Petit J.L."/>
            <person name="Porcel B.M."/>
            <person name="Poulsen N."/>
            <person name="Robison M."/>
            <person name="Rychlewski L."/>
            <person name="Rynearson T.A."/>
            <person name="Schmutz J."/>
            <person name="Shapiro H."/>
            <person name="Siaut M."/>
            <person name="Stanley M."/>
            <person name="Sussman M.R."/>
            <person name="Taylor A.R."/>
            <person name="Vardi A."/>
            <person name="von Dassow P."/>
            <person name="Vyverman W."/>
            <person name="Willis A."/>
            <person name="Wyrwicz L.S."/>
            <person name="Rokhsar D.S."/>
            <person name="Weissenbach J."/>
            <person name="Armbrust E.V."/>
            <person name="Green B.R."/>
            <person name="Van de Peer Y."/>
            <person name="Grigoriev I.V."/>
        </authorList>
    </citation>
    <scope>NUCLEOTIDE SEQUENCE [LARGE SCALE GENOMIC DNA]</scope>
    <source>
        <strain evidence="2 3">CCAP 1055/1</strain>
    </source>
</reference>
<evidence type="ECO:0000313" key="2">
    <source>
        <dbReference type="EMBL" id="EEC44877.1"/>
    </source>
</evidence>
<dbReference type="EMBL" id="CM000622">
    <property type="protein sequence ID" value="EEC44877.1"/>
    <property type="molecule type" value="Genomic_DNA"/>
</dbReference>
<evidence type="ECO:0000313" key="3">
    <source>
        <dbReference type="Proteomes" id="UP000000759"/>
    </source>
</evidence>
<dbReference type="HOGENOM" id="CLU_736646_0_0_1"/>
<dbReference type="OrthoDB" id="47154at2759"/>